<dbReference type="STRING" id="1661398.A0A482VIB0"/>
<dbReference type="AlphaFoldDB" id="A0A482VIB0"/>
<keyword evidence="1" id="KW-0677">Repeat</keyword>
<comment type="similarity">
    <text evidence="3">Belongs to the RPAP3 family.</text>
</comment>
<reference evidence="8 9" key="1">
    <citation type="submission" date="2017-03" db="EMBL/GenBank/DDBJ databases">
        <title>Genome of the blue death feigning beetle - Asbolus verrucosus.</title>
        <authorList>
            <person name="Rider S.D."/>
        </authorList>
    </citation>
    <scope>NUCLEOTIDE SEQUENCE [LARGE SCALE GENOMIC DNA]</scope>
    <source>
        <strain evidence="8">Butters</strain>
        <tissue evidence="8">Head and leg muscle</tissue>
    </source>
</reference>
<evidence type="ECO:0000256" key="4">
    <source>
        <dbReference type="ARBA" id="ARBA00040133"/>
    </source>
</evidence>
<dbReference type="EMBL" id="QDEB01097974">
    <property type="protein sequence ID" value="RZC32346.1"/>
    <property type="molecule type" value="Genomic_DNA"/>
</dbReference>
<protein>
    <recommendedName>
        <fullName evidence="4">RNA polymerase II-associated protein 3</fullName>
    </recommendedName>
</protein>
<dbReference type="PANTHER" id="PTHR46423:SF1">
    <property type="entry name" value="RNA POLYMERASE II-ASSOCIATED PROTEIN 3"/>
    <property type="match status" value="1"/>
</dbReference>
<keyword evidence="9" id="KW-1185">Reference proteome</keyword>
<keyword evidence="2" id="KW-0802">TPR repeat</keyword>
<organism evidence="8 9">
    <name type="scientific">Asbolus verrucosus</name>
    <name type="common">Desert ironclad beetle</name>
    <dbReference type="NCBI Taxonomy" id="1661398"/>
    <lineage>
        <taxon>Eukaryota</taxon>
        <taxon>Metazoa</taxon>
        <taxon>Ecdysozoa</taxon>
        <taxon>Arthropoda</taxon>
        <taxon>Hexapoda</taxon>
        <taxon>Insecta</taxon>
        <taxon>Pterygota</taxon>
        <taxon>Neoptera</taxon>
        <taxon>Endopterygota</taxon>
        <taxon>Coleoptera</taxon>
        <taxon>Polyphaga</taxon>
        <taxon>Cucujiformia</taxon>
        <taxon>Tenebrionidae</taxon>
        <taxon>Pimeliinae</taxon>
        <taxon>Asbolus</taxon>
    </lineage>
</organism>
<evidence type="ECO:0000256" key="5">
    <source>
        <dbReference type="SAM" id="Coils"/>
    </source>
</evidence>
<dbReference type="OrthoDB" id="2942533at2759"/>
<dbReference type="InterPro" id="IPR011990">
    <property type="entry name" value="TPR-like_helical_dom_sf"/>
</dbReference>
<dbReference type="GO" id="GO:0101031">
    <property type="term" value="C:protein folding chaperone complex"/>
    <property type="evidence" value="ECO:0007669"/>
    <property type="project" value="TreeGrafter"/>
</dbReference>
<evidence type="ECO:0000313" key="9">
    <source>
        <dbReference type="Proteomes" id="UP000292052"/>
    </source>
</evidence>
<dbReference type="InterPro" id="IPR025986">
    <property type="entry name" value="RPAP3-like_C"/>
</dbReference>
<feature type="coiled-coil region" evidence="5">
    <location>
        <begin position="203"/>
        <end position="230"/>
    </location>
</feature>
<evidence type="ECO:0000313" key="8">
    <source>
        <dbReference type="EMBL" id="RZC32346.1"/>
    </source>
</evidence>
<accession>A0A482VIB0</accession>
<dbReference type="InterPro" id="IPR051966">
    <property type="entry name" value="RPAP3"/>
</dbReference>
<dbReference type="InterPro" id="IPR019734">
    <property type="entry name" value="TPR_rpt"/>
</dbReference>
<feature type="compositionally biased region" description="Polar residues" evidence="6">
    <location>
        <begin position="44"/>
        <end position="56"/>
    </location>
</feature>
<dbReference type="SMART" id="SM00028">
    <property type="entry name" value="TPR"/>
    <property type="match status" value="3"/>
</dbReference>
<dbReference type="Pfam" id="PF13877">
    <property type="entry name" value="RPAP3_C"/>
    <property type="match status" value="1"/>
</dbReference>
<dbReference type="SUPFAM" id="SSF48452">
    <property type="entry name" value="TPR-like"/>
    <property type="match status" value="1"/>
</dbReference>
<evidence type="ECO:0000256" key="3">
    <source>
        <dbReference type="ARBA" id="ARBA00038275"/>
    </source>
</evidence>
<evidence type="ECO:0000256" key="2">
    <source>
        <dbReference type="ARBA" id="ARBA00022803"/>
    </source>
</evidence>
<proteinExistence type="inferred from homology"/>
<sequence length="460" mass="54700">MNPIILQKQLKENAVDFEEFYKDLKKWGEDMKKKEEHHRKSRKVNSNGNKPQSTNFNINEQKNYTKIGYTDYSVWDKFDADAECEKIDYNENDESELTDEYDEALRDQAYVEKEKGNKYVKNQKWDEAIKCYTKAIECYSYDPVFYANRALCFLKKENMVKAETDCTTSLKLDNTYVKAYQRRALAREVLNKPEEAELDLLKVLELEPKNKEAKKNLDNLRNQLNKTQKVVEVVPRPVSKFTDSRQQKSMFQQTSTYIRNKEDISQQPKEMDSQNIEYWPSGDNVILVKTVIKPAHLQSKKPLKRIVILETFGFNENKDFKADTVRRIIRTDDLKIVERTFHQNPDSQEMLKETKNQTNTNKMKEEIKFCVPKNSVQFYTQWKYLKILDEKYAYMKSIEPEELPHIFKESLDSNIFSEILEVLAKCFVKNNDKIFDFLFFFSKMKRFSTFTMFLTDSDKN</sequence>
<evidence type="ECO:0000259" key="7">
    <source>
        <dbReference type="Pfam" id="PF13877"/>
    </source>
</evidence>
<dbReference type="Proteomes" id="UP000292052">
    <property type="component" value="Unassembled WGS sequence"/>
</dbReference>
<dbReference type="Gene3D" id="1.25.40.10">
    <property type="entry name" value="Tetratricopeptide repeat domain"/>
    <property type="match status" value="1"/>
</dbReference>
<feature type="region of interest" description="Disordered" evidence="6">
    <location>
        <begin position="32"/>
        <end position="56"/>
    </location>
</feature>
<evidence type="ECO:0000256" key="6">
    <source>
        <dbReference type="SAM" id="MobiDB-lite"/>
    </source>
</evidence>
<evidence type="ECO:0000256" key="1">
    <source>
        <dbReference type="ARBA" id="ARBA00022737"/>
    </source>
</evidence>
<keyword evidence="5" id="KW-0175">Coiled coil</keyword>
<comment type="caution">
    <text evidence="8">The sequence shown here is derived from an EMBL/GenBank/DDBJ whole genome shotgun (WGS) entry which is preliminary data.</text>
</comment>
<feature type="non-terminal residue" evidence="8">
    <location>
        <position position="460"/>
    </location>
</feature>
<dbReference type="PANTHER" id="PTHR46423">
    <property type="entry name" value="RNA POLYMERASE II-ASSOCIATED PROTEIN 3"/>
    <property type="match status" value="1"/>
</dbReference>
<feature type="domain" description="RNA-polymerase II-associated protein 3-like C-terminal" evidence="7">
    <location>
        <begin position="372"/>
        <end position="459"/>
    </location>
</feature>
<gene>
    <name evidence="8" type="ORF">BDFB_009059</name>
</gene>
<name>A0A482VIB0_ASBVE</name>